<feature type="compositionally biased region" description="Polar residues" evidence="1">
    <location>
        <begin position="244"/>
        <end position="275"/>
    </location>
</feature>
<keyword evidence="3" id="KW-1185">Reference proteome</keyword>
<feature type="compositionally biased region" description="Polar residues" evidence="1">
    <location>
        <begin position="282"/>
        <end position="293"/>
    </location>
</feature>
<evidence type="ECO:0000256" key="1">
    <source>
        <dbReference type="SAM" id="MobiDB-lite"/>
    </source>
</evidence>
<accession>A0A833T0D0</accession>
<organism evidence="2 3">
    <name type="scientific">Phytophthora infestans</name>
    <name type="common">Potato late blight agent</name>
    <name type="synonym">Botrytis infestans</name>
    <dbReference type="NCBI Taxonomy" id="4787"/>
    <lineage>
        <taxon>Eukaryota</taxon>
        <taxon>Sar</taxon>
        <taxon>Stramenopiles</taxon>
        <taxon>Oomycota</taxon>
        <taxon>Peronosporomycetes</taxon>
        <taxon>Peronosporales</taxon>
        <taxon>Peronosporaceae</taxon>
        <taxon>Phytophthora</taxon>
    </lineage>
</organism>
<sequence>MRSKDGNRKQYNDGARGTTEEGANDAEMTVAPAINMEGTRTMAHDGEATGQDSTKVQPELMATAKIVAPLRAARQPVPPDSSRPMTRANRRRQEDVERNAREKMTAEDKNVDKATTAGKTSCVDDVTEGNEMPRTVTEARQNVVMIDCDEVPDDSNERQNELSRTAETKDDKNTKKPKRRVTWAMDDVESTTNTTATEGEKVMPPAGAPRRAAVGNHRNRVRTEEGELREQPELIESAVHAGHTLQQERGQPSNPRSEYRGVTNNDTRTKSQTSGIGERSKQLSNAKNEGQDK</sequence>
<reference evidence="2" key="1">
    <citation type="submission" date="2020-04" db="EMBL/GenBank/DDBJ databases">
        <title>Hybrid Assembly of Korean Phytophthora infestans isolates.</title>
        <authorList>
            <person name="Prokchorchik M."/>
            <person name="Lee Y."/>
            <person name="Seo J."/>
            <person name="Cho J.-H."/>
            <person name="Park Y.-E."/>
            <person name="Jang D.-C."/>
            <person name="Im J.-S."/>
            <person name="Choi J.-G."/>
            <person name="Park H.-J."/>
            <person name="Lee G.-B."/>
            <person name="Lee Y.-G."/>
            <person name="Hong S.-Y."/>
            <person name="Cho K."/>
            <person name="Sohn K.H."/>
        </authorList>
    </citation>
    <scope>NUCLEOTIDE SEQUENCE</scope>
    <source>
        <strain evidence="2">KR_1_A1</strain>
    </source>
</reference>
<gene>
    <name evidence="2" type="ORF">GN244_ATG16561</name>
</gene>
<feature type="compositionally biased region" description="Basic and acidic residues" evidence="1">
    <location>
        <begin position="155"/>
        <end position="174"/>
    </location>
</feature>
<feature type="region of interest" description="Disordered" evidence="1">
    <location>
        <begin position="1"/>
        <end position="54"/>
    </location>
</feature>
<evidence type="ECO:0000313" key="2">
    <source>
        <dbReference type="EMBL" id="KAF4031571.1"/>
    </source>
</evidence>
<dbReference type="Proteomes" id="UP000602510">
    <property type="component" value="Unassembled WGS sequence"/>
</dbReference>
<feature type="region of interest" description="Disordered" evidence="1">
    <location>
        <begin position="68"/>
        <end position="293"/>
    </location>
</feature>
<feature type="compositionally biased region" description="Low complexity" evidence="1">
    <location>
        <begin position="204"/>
        <end position="213"/>
    </location>
</feature>
<proteinExistence type="predicted"/>
<evidence type="ECO:0000313" key="3">
    <source>
        <dbReference type="Proteomes" id="UP000602510"/>
    </source>
</evidence>
<comment type="caution">
    <text evidence="2">The sequence shown here is derived from an EMBL/GenBank/DDBJ whole genome shotgun (WGS) entry which is preliminary data.</text>
</comment>
<protein>
    <submittedName>
        <fullName evidence="2">Uncharacterized protein</fullName>
    </submittedName>
</protein>
<feature type="compositionally biased region" description="Basic and acidic residues" evidence="1">
    <location>
        <begin position="221"/>
        <end position="232"/>
    </location>
</feature>
<name>A0A833T0D0_PHYIN</name>
<dbReference type="EMBL" id="WSZM01000568">
    <property type="protein sequence ID" value="KAF4031571.1"/>
    <property type="molecule type" value="Genomic_DNA"/>
</dbReference>
<feature type="compositionally biased region" description="Basic and acidic residues" evidence="1">
    <location>
        <begin position="1"/>
        <end position="11"/>
    </location>
</feature>
<feature type="compositionally biased region" description="Basic and acidic residues" evidence="1">
    <location>
        <begin position="91"/>
        <end position="112"/>
    </location>
</feature>
<dbReference type="AlphaFoldDB" id="A0A833T0D0"/>